<sequence length="64" mass="7042">MEGKRRRKETAILPPIAPPPPARFNPMRRAGRAACQRTGQCVAQAVCPCLPEGRFRQVSPVKMG</sequence>
<feature type="region of interest" description="Disordered" evidence="1">
    <location>
        <begin position="1"/>
        <end position="29"/>
    </location>
</feature>
<reference evidence="2 3" key="1">
    <citation type="journal article" date="2014" name="Genome Announc.">
        <title>Draft Genome Sequence of the Haloacid-Degrading Burkholderia caribensis Strain MBA4.</title>
        <authorList>
            <person name="Pan Y."/>
            <person name="Kong K.F."/>
            <person name="Tsang J.S."/>
        </authorList>
    </citation>
    <scope>NUCLEOTIDE SEQUENCE [LARGE SCALE GENOMIC DNA]</scope>
    <source>
        <strain evidence="2 3">MBA4</strain>
    </source>
</reference>
<dbReference type="AlphaFoldDB" id="A0A0P0RCE6"/>
<gene>
    <name evidence="2" type="ORF">K788_0003290</name>
</gene>
<evidence type="ECO:0000313" key="3">
    <source>
        <dbReference type="Proteomes" id="UP000019146"/>
    </source>
</evidence>
<dbReference type="EMBL" id="CP012746">
    <property type="protein sequence ID" value="ALL66124.1"/>
    <property type="molecule type" value="Genomic_DNA"/>
</dbReference>
<protein>
    <submittedName>
        <fullName evidence="2">Uncharacterized protein</fullName>
    </submittedName>
</protein>
<organism evidence="2 3">
    <name type="scientific">Paraburkholderia caribensis MBA4</name>
    <dbReference type="NCBI Taxonomy" id="1323664"/>
    <lineage>
        <taxon>Bacteria</taxon>
        <taxon>Pseudomonadati</taxon>
        <taxon>Pseudomonadota</taxon>
        <taxon>Betaproteobacteria</taxon>
        <taxon>Burkholderiales</taxon>
        <taxon>Burkholderiaceae</taxon>
        <taxon>Paraburkholderia</taxon>
    </lineage>
</organism>
<evidence type="ECO:0000313" key="2">
    <source>
        <dbReference type="EMBL" id="ALL66124.1"/>
    </source>
</evidence>
<proteinExistence type="predicted"/>
<dbReference type="KEGG" id="bcai:K788_0003290"/>
<name>A0A0P0RCE6_9BURK</name>
<evidence type="ECO:0000256" key="1">
    <source>
        <dbReference type="SAM" id="MobiDB-lite"/>
    </source>
</evidence>
<dbReference type="Proteomes" id="UP000019146">
    <property type="component" value="Chromosome 1"/>
</dbReference>
<accession>A0A0P0RCE6</accession>